<accession>A0A2M7BGH8</accession>
<evidence type="ECO:0000313" key="3">
    <source>
        <dbReference type="Proteomes" id="UP000230399"/>
    </source>
</evidence>
<evidence type="ECO:0000259" key="1">
    <source>
        <dbReference type="Pfam" id="PF08241"/>
    </source>
</evidence>
<dbReference type="Proteomes" id="UP000230399">
    <property type="component" value="Unassembled WGS sequence"/>
</dbReference>
<protein>
    <recommendedName>
        <fullName evidence="1">Methyltransferase type 11 domain-containing protein</fullName>
    </recommendedName>
</protein>
<comment type="caution">
    <text evidence="2">The sequence shown here is derived from an EMBL/GenBank/DDBJ whole genome shotgun (WGS) entry which is preliminary data.</text>
</comment>
<dbReference type="EMBL" id="PEVD01000005">
    <property type="protein sequence ID" value="PIV02170.1"/>
    <property type="molecule type" value="Genomic_DNA"/>
</dbReference>
<dbReference type="CDD" id="cd02440">
    <property type="entry name" value="AdoMet_MTases"/>
    <property type="match status" value="1"/>
</dbReference>
<name>A0A2M7BGH8_9BACT</name>
<organism evidence="2 3">
    <name type="scientific">Candidatus Shapirobacteria bacterium CG03_land_8_20_14_0_80_40_19</name>
    <dbReference type="NCBI Taxonomy" id="1974880"/>
    <lineage>
        <taxon>Bacteria</taxon>
        <taxon>Candidatus Shapironibacteriota</taxon>
    </lineage>
</organism>
<dbReference type="Pfam" id="PF08241">
    <property type="entry name" value="Methyltransf_11"/>
    <property type="match status" value="1"/>
</dbReference>
<dbReference type="AlphaFoldDB" id="A0A2M7BGH8"/>
<dbReference type="GO" id="GO:0008757">
    <property type="term" value="F:S-adenosylmethionine-dependent methyltransferase activity"/>
    <property type="evidence" value="ECO:0007669"/>
    <property type="project" value="InterPro"/>
</dbReference>
<dbReference type="Gene3D" id="3.40.50.150">
    <property type="entry name" value="Vaccinia Virus protein VP39"/>
    <property type="match status" value="1"/>
</dbReference>
<dbReference type="PANTHER" id="PTHR43861:SF6">
    <property type="entry name" value="METHYLTRANSFERASE TYPE 11"/>
    <property type="match status" value="1"/>
</dbReference>
<dbReference type="SUPFAM" id="SSF53335">
    <property type="entry name" value="S-adenosyl-L-methionine-dependent methyltransferases"/>
    <property type="match status" value="1"/>
</dbReference>
<proteinExistence type="predicted"/>
<sequence length="213" mass="24560">MNKAELEKIWSQVPVDYYEKGIVRNLGQRYWHKQKFLVIKKLLADFFPGKILDIGSNGGGLTAKIANLFPKAKTVGIDVYEKSVFHASSLHPNITFLVADGRNLPFKNNHFDLILCLETLEHVVDPNKTLLEIKRCLTKNGRAVISMDSGNLLFRIIWFFWIRFGKGRVWRGSHLTHFNKKILKEIILKNGFLIEREIVSHFGMAVTLQLKKK</sequence>
<reference evidence="3" key="1">
    <citation type="submission" date="2017-09" db="EMBL/GenBank/DDBJ databases">
        <title>Depth-based differentiation of microbial function through sediment-hosted aquifers and enrichment of novel symbionts in the deep terrestrial subsurface.</title>
        <authorList>
            <person name="Probst A.J."/>
            <person name="Ladd B."/>
            <person name="Jarett J.K."/>
            <person name="Geller-Mcgrath D.E."/>
            <person name="Sieber C.M.K."/>
            <person name="Emerson J.B."/>
            <person name="Anantharaman K."/>
            <person name="Thomas B.C."/>
            <person name="Malmstrom R."/>
            <person name="Stieglmeier M."/>
            <person name="Klingl A."/>
            <person name="Woyke T."/>
            <person name="Ryan C.M."/>
            <person name="Banfield J.F."/>
        </authorList>
    </citation>
    <scope>NUCLEOTIDE SEQUENCE [LARGE SCALE GENOMIC DNA]</scope>
</reference>
<evidence type="ECO:0000313" key="2">
    <source>
        <dbReference type="EMBL" id="PIV02170.1"/>
    </source>
</evidence>
<dbReference type="InterPro" id="IPR029063">
    <property type="entry name" value="SAM-dependent_MTases_sf"/>
</dbReference>
<dbReference type="InterPro" id="IPR013216">
    <property type="entry name" value="Methyltransf_11"/>
</dbReference>
<gene>
    <name evidence="2" type="ORF">COS55_00160</name>
</gene>
<feature type="domain" description="Methyltransferase type 11" evidence="1">
    <location>
        <begin position="52"/>
        <end position="145"/>
    </location>
</feature>
<dbReference type="PANTHER" id="PTHR43861">
    <property type="entry name" value="TRANS-ACONITATE 2-METHYLTRANSFERASE-RELATED"/>
    <property type="match status" value="1"/>
</dbReference>